<dbReference type="GO" id="GO:0007264">
    <property type="term" value="P:small GTPase-mediated signal transduction"/>
    <property type="evidence" value="ECO:0007669"/>
    <property type="project" value="InterPro"/>
</dbReference>
<dbReference type="STRING" id="796925.A0A137P4N4"/>
<dbReference type="EMBL" id="KQ964516">
    <property type="protein sequence ID" value="KXN69982.1"/>
    <property type="molecule type" value="Genomic_DNA"/>
</dbReference>
<dbReference type="PRINTS" id="PR00449">
    <property type="entry name" value="RASTRNSFRMNG"/>
</dbReference>
<protein>
    <submittedName>
        <fullName evidence="4">Uncharacterized protein</fullName>
    </submittedName>
</protein>
<dbReference type="GO" id="GO:0003924">
    <property type="term" value="F:GTPase activity"/>
    <property type="evidence" value="ECO:0007669"/>
    <property type="project" value="InterPro"/>
</dbReference>
<dbReference type="Gene3D" id="3.40.50.300">
    <property type="entry name" value="P-loop containing nucleotide triphosphate hydrolases"/>
    <property type="match status" value="1"/>
</dbReference>
<dbReference type="InterPro" id="IPR027417">
    <property type="entry name" value="P-loop_NTPase"/>
</dbReference>
<dbReference type="InterPro" id="IPR001806">
    <property type="entry name" value="Small_GTPase"/>
</dbReference>
<dbReference type="PROSITE" id="PS51421">
    <property type="entry name" value="RAS"/>
    <property type="match status" value="1"/>
</dbReference>
<dbReference type="GO" id="GO:0005525">
    <property type="term" value="F:GTP binding"/>
    <property type="evidence" value="ECO:0007669"/>
    <property type="project" value="UniProtKB-KW"/>
</dbReference>
<evidence type="ECO:0000256" key="2">
    <source>
        <dbReference type="ARBA" id="ARBA00022741"/>
    </source>
</evidence>
<dbReference type="SUPFAM" id="SSF52540">
    <property type="entry name" value="P-loop containing nucleoside triphosphate hydrolases"/>
    <property type="match status" value="1"/>
</dbReference>
<keyword evidence="5" id="KW-1185">Reference proteome</keyword>
<proteinExistence type="inferred from homology"/>
<dbReference type="PROSITE" id="PS51419">
    <property type="entry name" value="RAB"/>
    <property type="match status" value="1"/>
</dbReference>
<gene>
    <name evidence="4" type="ORF">CONCODRAFT_79049</name>
</gene>
<name>A0A137P4N4_CONC2</name>
<dbReference type="OrthoDB" id="8830751at2759"/>
<dbReference type="Proteomes" id="UP000070444">
    <property type="component" value="Unassembled WGS sequence"/>
</dbReference>
<evidence type="ECO:0000256" key="1">
    <source>
        <dbReference type="ARBA" id="ARBA00010142"/>
    </source>
</evidence>
<keyword evidence="2" id="KW-0547">Nucleotide-binding</keyword>
<dbReference type="PANTHER" id="PTHR24072">
    <property type="entry name" value="RHO FAMILY GTPASE"/>
    <property type="match status" value="1"/>
</dbReference>
<organism evidence="4 5">
    <name type="scientific">Conidiobolus coronatus (strain ATCC 28846 / CBS 209.66 / NRRL 28638)</name>
    <name type="common">Delacroixia coronata</name>
    <dbReference type="NCBI Taxonomy" id="796925"/>
    <lineage>
        <taxon>Eukaryota</taxon>
        <taxon>Fungi</taxon>
        <taxon>Fungi incertae sedis</taxon>
        <taxon>Zoopagomycota</taxon>
        <taxon>Entomophthoromycotina</taxon>
        <taxon>Entomophthoromycetes</taxon>
        <taxon>Entomophthorales</taxon>
        <taxon>Ancylistaceae</taxon>
        <taxon>Conidiobolus</taxon>
    </lineage>
</organism>
<dbReference type="SMART" id="SM00175">
    <property type="entry name" value="RAB"/>
    <property type="match status" value="1"/>
</dbReference>
<evidence type="ECO:0000313" key="5">
    <source>
        <dbReference type="Proteomes" id="UP000070444"/>
    </source>
</evidence>
<dbReference type="AlphaFoldDB" id="A0A137P4N4"/>
<dbReference type="SMART" id="SM00173">
    <property type="entry name" value="RAS"/>
    <property type="match status" value="1"/>
</dbReference>
<evidence type="ECO:0000313" key="4">
    <source>
        <dbReference type="EMBL" id="KXN69982.1"/>
    </source>
</evidence>
<keyword evidence="3" id="KW-0342">GTP-binding</keyword>
<dbReference type="OMA" id="ENVINKW"/>
<dbReference type="InterPro" id="IPR003578">
    <property type="entry name" value="Small_GTPase_Rho"/>
</dbReference>
<reference evidence="4 5" key="1">
    <citation type="journal article" date="2015" name="Genome Biol. Evol.">
        <title>Phylogenomic analyses indicate that early fungi evolved digesting cell walls of algal ancestors of land plants.</title>
        <authorList>
            <person name="Chang Y."/>
            <person name="Wang S."/>
            <person name="Sekimoto S."/>
            <person name="Aerts A.L."/>
            <person name="Choi C."/>
            <person name="Clum A."/>
            <person name="LaButti K.M."/>
            <person name="Lindquist E.A."/>
            <person name="Yee Ngan C."/>
            <person name="Ohm R.A."/>
            <person name="Salamov A.A."/>
            <person name="Grigoriev I.V."/>
            <person name="Spatafora J.W."/>
            <person name="Berbee M.L."/>
        </authorList>
    </citation>
    <scope>NUCLEOTIDE SEQUENCE [LARGE SCALE GENOMIC DNA]</scope>
    <source>
        <strain evidence="4 5">NRRL 28638</strain>
    </source>
</reference>
<comment type="similarity">
    <text evidence="1">Belongs to the small GTPase superfamily. Rho family.</text>
</comment>
<dbReference type="PROSITE" id="PS51420">
    <property type="entry name" value="RHO"/>
    <property type="match status" value="1"/>
</dbReference>
<dbReference type="Pfam" id="PF00071">
    <property type="entry name" value="Ras"/>
    <property type="match status" value="1"/>
</dbReference>
<accession>A0A137P4N4</accession>
<dbReference type="NCBIfam" id="TIGR00231">
    <property type="entry name" value="small_GTP"/>
    <property type="match status" value="1"/>
</dbReference>
<sequence>MSSKLNRNPIPDTRRKLVIVGDGGCGKTCLLTVFTDNVFPERYIPTVFENRIVNVVVDGKKVQLALWDTAGQEDYDRLRPLSYPDTDVLLVTFSLVSPLSYENVINKWYPEVQHFCEGVPTILVGLKSDLKTDPATLQQLSESNQKPISFEQGVELRNHVRSIKYLECSSRTGEGVTEVFQAATKACLKQPKLKVKFGSCMLL</sequence>
<dbReference type="InterPro" id="IPR005225">
    <property type="entry name" value="Small_GTP-bd"/>
</dbReference>
<evidence type="ECO:0000256" key="3">
    <source>
        <dbReference type="ARBA" id="ARBA00023134"/>
    </source>
</evidence>
<dbReference type="SMART" id="SM00174">
    <property type="entry name" value="RHO"/>
    <property type="match status" value="1"/>
</dbReference>
<dbReference type="FunFam" id="3.40.50.300:FF:001179">
    <property type="entry name" value="Rho family GTPase"/>
    <property type="match status" value="1"/>
</dbReference>